<proteinExistence type="predicted"/>
<sequence length="47" mass="5454">MVLFGDYVFYTIIIVIVSLLICSVYNDLKNPIPPPDPANYWDEMVYV</sequence>
<keyword evidence="1" id="KW-0812">Transmembrane</keyword>
<protein>
    <submittedName>
        <fullName evidence="2">Uncharacterized protein</fullName>
    </submittedName>
</protein>
<keyword evidence="1" id="KW-1133">Transmembrane helix</keyword>
<accession>A0A5K7Y7R9</accession>
<evidence type="ECO:0000313" key="2">
    <source>
        <dbReference type="EMBL" id="BBO53987.1"/>
    </source>
</evidence>
<organism evidence="2">
    <name type="scientific">Abalone asfa-like virus</name>
    <dbReference type="NCBI Taxonomy" id="2839893"/>
    <lineage>
        <taxon>Viruses</taxon>
        <taxon>Varidnaviria</taxon>
        <taxon>Bamfordvirae</taxon>
        <taxon>Nucleocytoviricota</taxon>
        <taxon>Pokkesviricetes</taxon>
        <taxon>Asfuvirales</taxon>
        <taxon>Asfarviridae</taxon>
    </lineage>
</organism>
<dbReference type="EMBL" id="LC506465">
    <property type="protein sequence ID" value="BBO53987.1"/>
    <property type="molecule type" value="Genomic_DNA"/>
</dbReference>
<name>A0A5K7Y7R9_9VIRU</name>
<evidence type="ECO:0000256" key="1">
    <source>
        <dbReference type="SAM" id="Phobius"/>
    </source>
</evidence>
<reference evidence="2" key="1">
    <citation type="journal article" date="2020" name="Sci. Rep.">
        <title>A novel Asfarvirus-like virus identified as a potential cause of mass mortality of abalone.</title>
        <authorList>
            <person name="Matsuyama T."/>
            <person name="Takano T."/>
            <person name="Nishiki I."/>
            <person name="Fujiwara A."/>
            <person name="Kiryu I."/>
            <person name="Inada M."/>
            <person name="Sakai T."/>
            <person name="Terashima S."/>
            <person name="Matsuura Y."/>
            <person name="Isowa K."/>
            <person name="Nakayasu C."/>
        </authorList>
    </citation>
    <scope>NUCLEOTIDE SEQUENCE</scope>
</reference>
<keyword evidence="1" id="KW-0472">Membrane</keyword>
<feature type="transmembrane region" description="Helical" evidence="1">
    <location>
        <begin position="7"/>
        <end position="26"/>
    </location>
</feature>